<dbReference type="SMART" id="SM00563">
    <property type="entry name" value="PlsC"/>
    <property type="match status" value="1"/>
</dbReference>
<evidence type="ECO:0000256" key="1">
    <source>
        <dbReference type="ARBA" id="ARBA00005189"/>
    </source>
</evidence>
<dbReference type="PATRIC" id="fig|1581420.6.peg.165"/>
<feature type="domain" description="Phospholipid/glycerol acyltransferase" evidence="6">
    <location>
        <begin position="59"/>
        <end position="172"/>
    </location>
</feature>
<dbReference type="GO" id="GO:0006654">
    <property type="term" value="P:phosphatidic acid biosynthetic process"/>
    <property type="evidence" value="ECO:0007669"/>
    <property type="project" value="TreeGrafter"/>
</dbReference>
<dbReference type="InterPro" id="IPR002123">
    <property type="entry name" value="Plipid/glycerol_acylTrfase"/>
</dbReference>
<comment type="pathway">
    <text evidence="1">Lipid metabolism.</text>
</comment>
<evidence type="ECO:0000256" key="4">
    <source>
        <dbReference type="ARBA" id="ARBA00023098"/>
    </source>
</evidence>
<name>A0A0G9N385_9SPHN</name>
<keyword evidence="5" id="KW-0012">Acyltransferase</keyword>
<dbReference type="PANTHER" id="PTHR10434">
    <property type="entry name" value="1-ACYL-SN-GLYCEROL-3-PHOSPHATE ACYLTRANSFERASE"/>
    <property type="match status" value="1"/>
</dbReference>
<dbReference type="AlphaFoldDB" id="A0A0G9N385"/>
<keyword evidence="2" id="KW-0444">Lipid biosynthesis</keyword>
<keyword evidence="3" id="KW-0808">Transferase</keyword>
<dbReference type="PANTHER" id="PTHR10434:SF64">
    <property type="entry name" value="1-ACYL-SN-GLYCEROL-3-PHOSPHATE ACYLTRANSFERASE-RELATED"/>
    <property type="match status" value="1"/>
</dbReference>
<protein>
    <recommendedName>
        <fullName evidence="6">Phospholipid/glycerol acyltransferase domain-containing protein</fullName>
    </recommendedName>
</protein>
<accession>A0A0G9N385</accession>
<dbReference type="CDD" id="cd07989">
    <property type="entry name" value="LPLAT_AGPAT-like"/>
    <property type="match status" value="1"/>
</dbReference>
<organism evidence="7 8">
    <name type="scientific">Aurantiacibacter luteus</name>
    <dbReference type="NCBI Taxonomy" id="1581420"/>
    <lineage>
        <taxon>Bacteria</taxon>
        <taxon>Pseudomonadati</taxon>
        <taxon>Pseudomonadota</taxon>
        <taxon>Alphaproteobacteria</taxon>
        <taxon>Sphingomonadales</taxon>
        <taxon>Erythrobacteraceae</taxon>
        <taxon>Aurantiacibacter</taxon>
    </lineage>
</organism>
<keyword evidence="8" id="KW-1185">Reference proteome</keyword>
<dbReference type="Pfam" id="PF01553">
    <property type="entry name" value="Acyltransferase"/>
    <property type="match status" value="1"/>
</dbReference>
<dbReference type="GO" id="GO:0003841">
    <property type="term" value="F:1-acylglycerol-3-phosphate O-acyltransferase activity"/>
    <property type="evidence" value="ECO:0007669"/>
    <property type="project" value="TreeGrafter"/>
</dbReference>
<evidence type="ECO:0000259" key="6">
    <source>
        <dbReference type="SMART" id="SM00563"/>
    </source>
</evidence>
<evidence type="ECO:0000313" key="7">
    <source>
        <dbReference type="EMBL" id="KLE36003.1"/>
    </source>
</evidence>
<evidence type="ECO:0000313" key="8">
    <source>
        <dbReference type="Proteomes" id="UP000053464"/>
    </source>
</evidence>
<dbReference type="Proteomes" id="UP000053464">
    <property type="component" value="Unassembled WGS sequence"/>
</dbReference>
<sequence length="239" mass="25731">MRFYARATAIVLFSLVIIPAHMLVKLFGARDLVPPFFLHGVGRIAGLRLHTTGAAAPGALMVGNHQSWLDILGLAGAARARFVAHAGLAGHGGLKWLCDQNRTLFITRDVRGSIGEQVEQVRAALGGRPLVIFPEGTTDDGRALLPFRSSLLSAVEPLAGEVPIQPFALRYGDAHDTAWWGDEPGMQNVKRILARRGRLDLTVHFLPVLEGAALRNRKTMTAAAQDAVSAKLDLPVENA</sequence>
<gene>
    <name evidence="7" type="ORF">AAW00_00825</name>
</gene>
<evidence type="ECO:0000256" key="5">
    <source>
        <dbReference type="ARBA" id="ARBA00023315"/>
    </source>
</evidence>
<dbReference type="STRING" id="1581420.AAW00_00825"/>
<evidence type="ECO:0000256" key="3">
    <source>
        <dbReference type="ARBA" id="ARBA00022679"/>
    </source>
</evidence>
<comment type="caution">
    <text evidence="7">The sequence shown here is derived from an EMBL/GenBank/DDBJ whole genome shotgun (WGS) entry which is preliminary data.</text>
</comment>
<reference evidence="7 8" key="1">
    <citation type="submission" date="2015-04" db="EMBL/GenBank/DDBJ databases">
        <title>The draft genome sequence of Erythrobacter luteus KA37.</title>
        <authorList>
            <person name="Zhuang L."/>
            <person name="Liu Y."/>
            <person name="Shao Z."/>
        </authorList>
    </citation>
    <scope>NUCLEOTIDE SEQUENCE [LARGE SCALE GENOMIC DNA]</scope>
    <source>
        <strain evidence="7 8">KA37</strain>
    </source>
</reference>
<dbReference type="EMBL" id="LBHB01000001">
    <property type="protein sequence ID" value="KLE36003.1"/>
    <property type="molecule type" value="Genomic_DNA"/>
</dbReference>
<keyword evidence="4" id="KW-0443">Lipid metabolism</keyword>
<dbReference type="SUPFAM" id="SSF69593">
    <property type="entry name" value="Glycerol-3-phosphate (1)-acyltransferase"/>
    <property type="match status" value="1"/>
</dbReference>
<proteinExistence type="predicted"/>
<evidence type="ECO:0000256" key="2">
    <source>
        <dbReference type="ARBA" id="ARBA00022516"/>
    </source>
</evidence>